<proteinExistence type="predicted"/>
<dbReference type="InterPro" id="IPR018721">
    <property type="entry name" value="DUF2252"/>
</dbReference>
<dbReference type="Pfam" id="PF10009">
    <property type="entry name" value="DUF2252"/>
    <property type="match status" value="1"/>
</dbReference>
<sequence>MLELKTAGRNKPPMANTNPQAMTAQKDISDLFAGRGPLASRIDLGKEARRKVSRAKLAVCKIERRDPIMLLEASNVGRVPELIPIRYGRMLANPFAFYRGSAPLMAFDLSRLPRTDVIVQLGGDAHLANFGLFASPERRILFGPNDFDETLPGPFDWDVRRLAASFVIAARERGFATDDQRDIVGRLCETFRQRIGEFSRMDTLDVWYYQFRSTSLLAIADTAEERRKELAVIDKARLQSSRSVMGHSTELVNGKLRIRELPPLVYHIPLENRRDRKQYDDMIRRFFADYRLTLPDDRRALFDRYELVDVAIRVVGIGSVGTRCYEALFMADGESPLFLQLKEARASVLEGYLPASQYTNHGQRVVTGQRLLQSASDIFLGWSKMHHTGNDFYVRQLRDMKGAFDFTTFDVEDLAEYAVSCGTALAQSMAKAGDPALIGGYVGKSAAFDEAIERFALAYAEQNEADWTVLKSAVKAGRIQAMRE</sequence>
<gene>
    <name evidence="1" type="ORF">BN2476_480027</name>
</gene>
<dbReference type="OrthoDB" id="1491115at2"/>
<organism evidence="1 2">
    <name type="scientific">Paraburkholderia piptadeniae</name>
    <dbReference type="NCBI Taxonomy" id="1701573"/>
    <lineage>
        <taxon>Bacteria</taxon>
        <taxon>Pseudomonadati</taxon>
        <taxon>Pseudomonadota</taxon>
        <taxon>Betaproteobacteria</taxon>
        <taxon>Burkholderiales</taxon>
        <taxon>Burkholderiaceae</taxon>
        <taxon>Paraburkholderia</taxon>
    </lineage>
</organism>
<name>A0A1N7SEL1_9BURK</name>
<evidence type="ECO:0000313" key="1">
    <source>
        <dbReference type="EMBL" id="SIT45817.1"/>
    </source>
</evidence>
<keyword evidence="2" id="KW-1185">Reference proteome</keyword>
<accession>A0A1N7SEL1</accession>
<dbReference type="AlphaFoldDB" id="A0A1N7SEL1"/>
<reference evidence="1" key="1">
    <citation type="submission" date="2016-12" db="EMBL/GenBank/DDBJ databases">
        <authorList>
            <person name="Moulin L."/>
        </authorList>
    </citation>
    <scope>NUCLEOTIDE SEQUENCE [LARGE SCALE GENOMIC DNA]</scope>
    <source>
        <strain evidence="1">STM 7183</strain>
    </source>
</reference>
<protein>
    <recommendedName>
        <fullName evidence="3">DUF2252 domain-containing protein</fullName>
    </recommendedName>
</protein>
<dbReference type="Proteomes" id="UP000195569">
    <property type="component" value="Unassembled WGS sequence"/>
</dbReference>
<dbReference type="PANTHER" id="PTHR39441:SF1">
    <property type="entry name" value="DUF2252 DOMAIN-CONTAINING PROTEIN"/>
    <property type="match status" value="1"/>
</dbReference>
<evidence type="ECO:0008006" key="3">
    <source>
        <dbReference type="Google" id="ProtNLM"/>
    </source>
</evidence>
<dbReference type="PANTHER" id="PTHR39441">
    <property type="entry name" value="DUF2252 DOMAIN-CONTAINING PROTEIN"/>
    <property type="match status" value="1"/>
</dbReference>
<dbReference type="EMBL" id="CYGY02000048">
    <property type="protein sequence ID" value="SIT45817.1"/>
    <property type="molecule type" value="Genomic_DNA"/>
</dbReference>
<evidence type="ECO:0000313" key="2">
    <source>
        <dbReference type="Proteomes" id="UP000195569"/>
    </source>
</evidence>
<comment type="caution">
    <text evidence="1">The sequence shown here is derived from an EMBL/GenBank/DDBJ whole genome shotgun (WGS) entry which is preliminary data.</text>
</comment>